<comment type="similarity">
    <text evidence="1 8">Belongs to the phosphoribulokinase family.</text>
</comment>
<organism evidence="10 11">
    <name type="scientific">Mariprofundus erugo</name>
    <dbReference type="NCBI Taxonomy" id="2528639"/>
    <lineage>
        <taxon>Bacteria</taxon>
        <taxon>Pseudomonadati</taxon>
        <taxon>Pseudomonadota</taxon>
        <taxon>Candidatius Mariprofundia</taxon>
        <taxon>Mariprofundales</taxon>
        <taxon>Mariprofundaceae</taxon>
        <taxon>Mariprofundus</taxon>
    </lineage>
</organism>
<dbReference type="InterPro" id="IPR006083">
    <property type="entry name" value="PRK/URK"/>
</dbReference>
<evidence type="ECO:0000256" key="1">
    <source>
        <dbReference type="ARBA" id="ARBA00009719"/>
    </source>
</evidence>
<dbReference type="Pfam" id="PF00485">
    <property type="entry name" value="PRK"/>
    <property type="match status" value="1"/>
</dbReference>
<evidence type="ECO:0000256" key="3">
    <source>
        <dbReference type="ARBA" id="ARBA00022679"/>
    </source>
</evidence>
<proteinExistence type="inferred from homology"/>
<name>A0A5R9GRD0_9PROT</name>
<evidence type="ECO:0000259" key="9">
    <source>
        <dbReference type="Pfam" id="PF00485"/>
    </source>
</evidence>
<dbReference type="EMBL" id="VBRY01000002">
    <property type="protein sequence ID" value="TLS68771.1"/>
    <property type="molecule type" value="Genomic_DNA"/>
</dbReference>
<dbReference type="GO" id="GO:0005975">
    <property type="term" value="P:carbohydrate metabolic process"/>
    <property type="evidence" value="ECO:0007669"/>
    <property type="project" value="InterPro"/>
</dbReference>
<evidence type="ECO:0000256" key="6">
    <source>
        <dbReference type="ARBA" id="ARBA00022840"/>
    </source>
</evidence>
<feature type="domain" description="Phosphoribulokinase/uridine kinase" evidence="9">
    <location>
        <begin position="7"/>
        <end position="210"/>
    </location>
</feature>
<protein>
    <recommendedName>
        <fullName evidence="2 8">Phosphoribulokinase</fullName>
        <ecNumber evidence="2 8">2.7.1.19</ecNumber>
    </recommendedName>
</protein>
<evidence type="ECO:0000313" key="11">
    <source>
        <dbReference type="Proteomes" id="UP000306585"/>
    </source>
</evidence>
<dbReference type="AlphaFoldDB" id="A0A5R9GRD0"/>
<keyword evidence="6" id="KW-0067">ATP-binding</keyword>
<keyword evidence="11" id="KW-1185">Reference proteome</keyword>
<dbReference type="PROSITE" id="PS00567">
    <property type="entry name" value="PHOSPHORIBULOKINASE"/>
    <property type="match status" value="1"/>
</dbReference>
<dbReference type="InterPro" id="IPR027417">
    <property type="entry name" value="P-loop_NTPase"/>
</dbReference>
<evidence type="ECO:0000256" key="5">
    <source>
        <dbReference type="ARBA" id="ARBA00022777"/>
    </source>
</evidence>
<dbReference type="SUPFAM" id="SSF52540">
    <property type="entry name" value="P-loop containing nucleoside triphosphate hydrolases"/>
    <property type="match status" value="1"/>
</dbReference>
<evidence type="ECO:0000256" key="2">
    <source>
        <dbReference type="ARBA" id="ARBA00012042"/>
    </source>
</evidence>
<dbReference type="Proteomes" id="UP000306585">
    <property type="component" value="Unassembled WGS sequence"/>
</dbReference>
<dbReference type="OrthoDB" id="9773443at2"/>
<dbReference type="GO" id="GO:0005524">
    <property type="term" value="F:ATP binding"/>
    <property type="evidence" value="ECO:0007669"/>
    <property type="project" value="UniProtKB-KW"/>
</dbReference>
<evidence type="ECO:0000313" key="10">
    <source>
        <dbReference type="EMBL" id="TLS68771.1"/>
    </source>
</evidence>
<dbReference type="InterPro" id="IPR006082">
    <property type="entry name" value="PRK"/>
</dbReference>
<evidence type="ECO:0000256" key="4">
    <source>
        <dbReference type="ARBA" id="ARBA00022741"/>
    </source>
</evidence>
<reference evidence="10 11" key="1">
    <citation type="journal article" date="2019" name="Appl. Environ. Microbiol.">
        <title>Environmental Evidence and Genomic Insight of Iron-oxidizing Bacteria Preference Towards More Corrosion Resistant Stainless Steel at Higher Salinities.</title>
        <authorList>
            <person name="Garrison C.E."/>
            <person name="Price K.A."/>
            <person name="Field E.K."/>
        </authorList>
    </citation>
    <scope>NUCLEOTIDE SEQUENCE [LARGE SCALE GENOMIC DNA]</scope>
    <source>
        <strain evidence="10 11">P3</strain>
    </source>
</reference>
<dbReference type="PRINTS" id="PR00478">
    <property type="entry name" value="PHRIBLKINASE"/>
</dbReference>
<dbReference type="GO" id="GO:0008974">
    <property type="term" value="F:phosphoribulokinase activity"/>
    <property type="evidence" value="ECO:0007669"/>
    <property type="project" value="UniProtKB-EC"/>
</dbReference>
<dbReference type="NCBIfam" id="NF011997">
    <property type="entry name" value="PRK15453.1"/>
    <property type="match status" value="1"/>
</dbReference>
<keyword evidence="5 10" id="KW-0418">Kinase</keyword>
<comment type="catalytic activity">
    <reaction evidence="7 8">
        <text>D-ribulose 5-phosphate + ATP = D-ribulose 1,5-bisphosphate + ADP + H(+)</text>
        <dbReference type="Rhea" id="RHEA:19365"/>
        <dbReference type="ChEBI" id="CHEBI:15378"/>
        <dbReference type="ChEBI" id="CHEBI:30616"/>
        <dbReference type="ChEBI" id="CHEBI:57870"/>
        <dbReference type="ChEBI" id="CHEBI:58121"/>
        <dbReference type="ChEBI" id="CHEBI:456216"/>
        <dbReference type="EC" id="2.7.1.19"/>
    </reaction>
</comment>
<gene>
    <name evidence="10" type="ORF">FEF65_03495</name>
</gene>
<accession>A0A5R9GRD0</accession>
<dbReference type="Gene3D" id="3.40.50.300">
    <property type="entry name" value="P-loop containing nucleotide triphosphate hydrolases"/>
    <property type="match status" value="1"/>
</dbReference>
<evidence type="ECO:0000256" key="8">
    <source>
        <dbReference type="RuleBase" id="RU004082"/>
    </source>
</evidence>
<comment type="caution">
    <text evidence="10">The sequence shown here is derived from an EMBL/GenBank/DDBJ whole genome shotgun (WGS) entry which is preliminary data.</text>
</comment>
<evidence type="ECO:0000256" key="7">
    <source>
        <dbReference type="ARBA" id="ARBA00047663"/>
    </source>
</evidence>
<dbReference type="EC" id="2.7.1.19" evidence="2 8"/>
<keyword evidence="4" id="KW-0547">Nucleotide-binding</keyword>
<dbReference type="RefSeq" id="WP_138238390.1">
    <property type="nucleotide sequence ID" value="NZ_VBRY01000002.1"/>
</dbReference>
<sequence>MSAKYPVISVTGSSGAGTSTAKIALEHIFRREKVTPAIVEGDCFHKYDRYEFRQKAKEFEAAGKRLSHFSDEANLFGKIAELFDSYRRTGRGLARTYVHDDEEAKVYGVEAGRFTDWREIGEGSDLLFYEGLHGGVEEVRPFVDLLIGIVPVVNLEWIQKIHRDTEMRGYSSEAVVDNILSRMHDYVHFITPQFVNTDINIQRVPLVDTSNPFIARDVPTPDESLVVIRIRKPEKWGIDFPWLLAMLNGSFMSRRNTLVVPAAKMVLAMELILSPIMHQLLEARRNTL</sequence>
<keyword evidence="3 10" id="KW-0808">Transferase</keyword>